<protein>
    <submittedName>
        <fullName evidence="1">Uncharacterized protein</fullName>
    </submittedName>
</protein>
<dbReference type="Proteomes" id="UP000801492">
    <property type="component" value="Unassembled WGS sequence"/>
</dbReference>
<dbReference type="EMBL" id="VTPC01073332">
    <property type="protein sequence ID" value="KAF2888841.1"/>
    <property type="molecule type" value="Genomic_DNA"/>
</dbReference>
<comment type="caution">
    <text evidence="1">The sequence shown here is derived from an EMBL/GenBank/DDBJ whole genome shotgun (WGS) entry which is preliminary data.</text>
</comment>
<evidence type="ECO:0000313" key="1">
    <source>
        <dbReference type="EMBL" id="KAF2888841.1"/>
    </source>
</evidence>
<sequence>MDICSSTMSQDSSTAMVYQELTNNEEPETKWRRTERVEIREHKVEREVVCAGNKNARKEKSRNNLVITVLNVDSEDKAVIKEGVKNNYENQEWEKGKTWKMRVWNVQRLNGKEEAKVKLLGISETKNKENGNMMMESGHMFI</sequence>
<keyword evidence="2" id="KW-1185">Reference proteome</keyword>
<accession>A0A8K0G7M9</accession>
<organism evidence="1 2">
    <name type="scientific">Ignelater luminosus</name>
    <name type="common">Cucubano</name>
    <name type="synonym">Pyrophorus luminosus</name>
    <dbReference type="NCBI Taxonomy" id="2038154"/>
    <lineage>
        <taxon>Eukaryota</taxon>
        <taxon>Metazoa</taxon>
        <taxon>Ecdysozoa</taxon>
        <taxon>Arthropoda</taxon>
        <taxon>Hexapoda</taxon>
        <taxon>Insecta</taxon>
        <taxon>Pterygota</taxon>
        <taxon>Neoptera</taxon>
        <taxon>Endopterygota</taxon>
        <taxon>Coleoptera</taxon>
        <taxon>Polyphaga</taxon>
        <taxon>Elateriformia</taxon>
        <taxon>Elateroidea</taxon>
        <taxon>Elateridae</taxon>
        <taxon>Agrypninae</taxon>
        <taxon>Pyrophorini</taxon>
        <taxon>Ignelater</taxon>
    </lineage>
</organism>
<dbReference type="AlphaFoldDB" id="A0A8K0G7M9"/>
<proteinExistence type="predicted"/>
<reference evidence="1" key="1">
    <citation type="submission" date="2019-08" db="EMBL/GenBank/DDBJ databases">
        <title>The genome of the North American firefly Photinus pyralis.</title>
        <authorList>
            <consortium name="Photinus pyralis genome working group"/>
            <person name="Fallon T.R."/>
            <person name="Sander Lower S.E."/>
            <person name="Weng J.-K."/>
        </authorList>
    </citation>
    <scope>NUCLEOTIDE SEQUENCE</scope>
    <source>
        <strain evidence="1">TRF0915ILg1</strain>
        <tissue evidence="1">Whole body</tissue>
    </source>
</reference>
<evidence type="ECO:0000313" key="2">
    <source>
        <dbReference type="Proteomes" id="UP000801492"/>
    </source>
</evidence>
<name>A0A8K0G7M9_IGNLU</name>
<gene>
    <name evidence="1" type="ORF">ILUMI_17332</name>
</gene>